<dbReference type="InterPro" id="IPR014030">
    <property type="entry name" value="Ketoacyl_synth_N"/>
</dbReference>
<evidence type="ECO:0000313" key="3">
    <source>
        <dbReference type="Proteomes" id="UP000712673"/>
    </source>
</evidence>
<dbReference type="AlphaFoldDB" id="A0A937W4U1"/>
<feature type="domain" description="Beta-ketoacyl synthase-like N-terminal" evidence="1">
    <location>
        <begin position="68"/>
        <end position="199"/>
    </location>
</feature>
<dbReference type="Pfam" id="PF00109">
    <property type="entry name" value="ketoacyl-synt"/>
    <property type="match status" value="1"/>
</dbReference>
<gene>
    <name evidence="2" type="ORF">FJZ47_15200</name>
</gene>
<dbReference type="Gene3D" id="3.40.47.10">
    <property type="match status" value="1"/>
</dbReference>
<accession>A0A937W4U1</accession>
<evidence type="ECO:0000259" key="1">
    <source>
        <dbReference type="Pfam" id="PF00109"/>
    </source>
</evidence>
<sequence length="328" mass="34703">MPVSSSPVEMTMPSEAQHASVLASSGVQATGWGVLTGWGQHLPSCAVTAARGCRIMPLATPVFDNERLRRATRECLLGVAAVEAALAQSQLDRQAIAGPRTALVYASASSYAAANWHFVTSSTEQALYFPYTAPSAVPAEVTIQFGITGPYLTLLSGANAGVEALWQAATLLVTRQCDRALALSVEIFQECAALYQTGRWLLGTPLLEAAACVILERSQSAGAMHYRAAHGTQGLAQLLEAEDAPGQMPVYLATPTQHDGQSAGQYLRTRWPGLALTVVPEQLGICLACAPLIALMQAMSSAPSTGALVLSQWWDAWSLLRWPGTSHA</sequence>
<reference evidence="2" key="1">
    <citation type="submission" date="2019-03" db="EMBL/GenBank/DDBJ databases">
        <title>Lake Tanganyika Metagenome-Assembled Genomes (MAGs).</title>
        <authorList>
            <person name="Tran P."/>
        </authorList>
    </citation>
    <scope>NUCLEOTIDE SEQUENCE</scope>
    <source>
        <strain evidence="2">K_DeepCast_65m_m2_066</strain>
    </source>
</reference>
<dbReference type="Proteomes" id="UP000712673">
    <property type="component" value="Unassembled WGS sequence"/>
</dbReference>
<dbReference type="InterPro" id="IPR016039">
    <property type="entry name" value="Thiolase-like"/>
</dbReference>
<dbReference type="EMBL" id="VGLS01000490">
    <property type="protein sequence ID" value="MBM3225131.1"/>
    <property type="molecule type" value="Genomic_DNA"/>
</dbReference>
<proteinExistence type="predicted"/>
<dbReference type="GO" id="GO:0016746">
    <property type="term" value="F:acyltransferase activity"/>
    <property type="evidence" value="ECO:0007669"/>
    <property type="project" value="InterPro"/>
</dbReference>
<protein>
    <recommendedName>
        <fullName evidence="1">Beta-ketoacyl synthase-like N-terminal domain-containing protein</fullName>
    </recommendedName>
</protein>
<comment type="caution">
    <text evidence="2">The sequence shown here is derived from an EMBL/GenBank/DDBJ whole genome shotgun (WGS) entry which is preliminary data.</text>
</comment>
<organism evidence="2 3">
    <name type="scientific">Tectimicrobiota bacterium</name>
    <dbReference type="NCBI Taxonomy" id="2528274"/>
    <lineage>
        <taxon>Bacteria</taxon>
        <taxon>Pseudomonadati</taxon>
        <taxon>Nitrospinota/Tectimicrobiota group</taxon>
        <taxon>Candidatus Tectimicrobiota</taxon>
    </lineage>
</organism>
<name>A0A937W4U1_UNCTE</name>
<evidence type="ECO:0000313" key="2">
    <source>
        <dbReference type="EMBL" id="MBM3225131.1"/>
    </source>
</evidence>
<dbReference type="SUPFAM" id="SSF53901">
    <property type="entry name" value="Thiolase-like"/>
    <property type="match status" value="1"/>
</dbReference>